<reference evidence="3" key="2">
    <citation type="submission" date="2013-12" db="EMBL/GenBank/DDBJ databases">
        <title>Evolution of pathogenesis and genome organization in the Tremellales.</title>
        <authorList>
            <person name="Cuomo C."/>
            <person name="Litvintseva A."/>
            <person name="Heitman J."/>
            <person name="Chen Y."/>
            <person name="Sun S."/>
            <person name="Springer D."/>
            <person name="Dromer F."/>
            <person name="Young S."/>
            <person name="Zeng Q."/>
            <person name="Chapman S."/>
            <person name="Gujja S."/>
            <person name="Saif S."/>
            <person name="Birren B."/>
        </authorList>
    </citation>
    <scope>NUCLEOTIDE SEQUENCE [LARGE SCALE GENOMIC DNA]</scope>
    <source>
        <strain evidence="3">CBS 10435</strain>
    </source>
</reference>
<feature type="compositionally biased region" description="Polar residues" evidence="1">
    <location>
        <begin position="40"/>
        <end position="64"/>
    </location>
</feature>
<gene>
    <name evidence="2" type="ORF">L486_03846</name>
</gene>
<name>A0A1B9IUW9_9TREE</name>
<dbReference type="AlphaFoldDB" id="A0A1B9IUW9"/>
<proteinExistence type="predicted"/>
<keyword evidence="3" id="KW-1185">Reference proteome</keyword>
<reference evidence="2 3" key="1">
    <citation type="submission" date="2013-07" db="EMBL/GenBank/DDBJ databases">
        <title>The Genome Sequence of Kwoniella mangroviensis CBS10435.</title>
        <authorList>
            <consortium name="The Broad Institute Genome Sequencing Platform"/>
            <person name="Cuomo C."/>
            <person name="Litvintseva A."/>
            <person name="Chen Y."/>
            <person name="Heitman J."/>
            <person name="Sun S."/>
            <person name="Springer D."/>
            <person name="Dromer F."/>
            <person name="Young S.K."/>
            <person name="Zeng Q."/>
            <person name="Gargeya S."/>
            <person name="Fitzgerald M."/>
            <person name="Abouelleil A."/>
            <person name="Alvarado L."/>
            <person name="Berlin A.M."/>
            <person name="Chapman S.B."/>
            <person name="Dewar J."/>
            <person name="Goldberg J."/>
            <person name="Griggs A."/>
            <person name="Gujja S."/>
            <person name="Hansen M."/>
            <person name="Howarth C."/>
            <person name="Imamovic A."/>
            <person name="Larimer J."/>
            <person name="McCowan C."/>
            <person name="Murphy C."/>
            <person name="Pearson M."/>
            <person name="Priest M."/>
            <person name="Roberts A."/>
            <person name="Saif S."/>
            <person name="Shea T."/>
            <person name="Sykes S."/>
            <person name="Wortman J."/>
            <person name="Nusbaum C."/>
            <person name="Birren B."/>
        </authorList>
    </citation>
    <scope>NUCLEOTIDE SEQUENCE [LARGE SCALE GENOMIC DNA]</scope>
    <source>
        <strain evidence="2 3">CBS 10435</strain>
    </source>
</reference>
<dbReference type="Proteomes" id="UP000092583">
    <property type="component" value="Unassembled WGS sequence"/>
</dbReference>
<organism evidence="2 3">
    <name type="scientific">Kwoniella mangroviensis CBS 10435</name>
    <dbReference type="NCBI Taxonomy" id="1331196"/>
    <lineage>
        <taxon>Eukaryota</taxon>
        <taxon>Fungi</taxon>
        <taxon>Dikarya</taxon>
        <taxon>Basidiomycota</taxon>
        <taxon>Agaricomycotina</taxon>
        <taxon>Tremellomycetes</taxon>
        <taxon>Tremellales</taxon>
        <taxon>Cryptococcaceae</taxon>
        <taxon>Kwoniella</taxon>
    </lineage>
</organism>
<accession>A0A1B9IUW9</accession>
<evidence type="ECO:0000256" key="1">
    <source>
        <dbReference type="SAM" id="MobiDB-lite"/>
    </source>
</evidence>
<evidence type="ECO:0000313" key="3">
    <source>
        <dbReference type="Proteomes" id="UP000092583"/>
    </source>
</evidence>
<feature type="compositionally biased region" description="Polar residues" evidence="1">
    <location>
        <begin position="19"/>
        <end position="33"/>
    </location>
</feature>
<protein>
    <submittedName>
        <fullName evidence="2">Uncharacterized protein</fullName>
    </submittedName>
</protein>
<feature type="region of interest" description="Disordered" evidence="1">
    <location>
        <begin position="1"/>
        <end position="71"/>
    </location>
</feature>
<dbReference type="EMBL" id="KI669461">
    <property type="protein sequence ID" value="OCF59342.1"/>
    <property type="molecule type" value="Genomic_DNA"/>
</dbReference>
<sequence>MSQTSSHAQGSAPKEDTPWNHNWSSDSYRSSTRCAALDSPNVSPRSKPTGMGTTDSKNQPNASESPDIPQICIQDTSSEAQSGCLTTQLALPK</sequence>
<evidence type="ECO:0000313" key="2">
    <source>
        <dbReference type="EMBL" id="OCF59342.1"/>
    </source>
</evidence>